<organism evidence="1 2">
    <name type="scientific">Vibrio chagasii</name>
    <dbReference type="NCBI Taxonomy" id="170679"/>
    <lineage>
        <taxon>Bacteria</taxon>
        <taxon>Pseudomonadati</taxon>
        <taxon>Pseudomonadota</taxon>
        <taxon>Gammaproteobacteria</taxon>
        <taxon>Vibrionales</taxon>
        <taxon>Vibrionaceae</taxon>
        <taxon>Vibrio</taxon>
    </lineage>
</organism>
<protein>
    <submittedName>
        <fullName evidence="1">Uncharacterized protein</fullName>
    </submittedName>
</protein>
<dbReference type="Proteomes" id="UP000238707">
    <property type="component" value="Unassembled WGS sequence"/>
</dbReference>
<name>A0A2S7VNJ9_9VIBR</name>
<comment type="caution">
    <text evidence="1">The sequence shown here is derived from an EMBL/GenBank/DDBJ whole genome shotgun (WGS) entry which is preliminary data.</text>
</comment>
<dbReference type="EMBL" id="MSCI01000001">
    <property type="protein sequence ID" value="PQJ63734.1"/>
    <property type="molecule type" value="Genomic_DNA"/>
</dbReference>
<dbReference type="AlphaFoldDB" id="A0A2S7VNJ9"/>
<proteinExistence type="predicted"/>
<sequence>MNKPNTVELDQPVIDAEEVETHTEQDKNDFLDELETEFDPQAALDKEDEKAEAVNAQKLALEATEQTVLVGMGIADFALKEMLDERLEIGEDNAHALAKAAAPVILKYNVAPPPWAVKYKEEISLGMVALSISASLFMQYRGLKKADQQAAIDAANEAQKEKEQQTTH</sequence>
<accession>A0A2S7VNJ9</accession>
<evidence type="ECO:0000313" key="2">
    <source>
        <dbReference type="Proteomes" id="UP000238707"/>
    </source>
</evidence>
<evidence type="ECO:0000313" key="1">
    <source>
        <dbReference type="EMBL" id="PQJ63734.1"/>
    </source>
</evidence>
<keyword evidence="2" id="KW-1185">Reference proteome</keyword>
<gene>
    <name evidence="1" type="ORF">BTO10_02655</name>
</gene>
<reference evidence="1 2" key="1">
    <citation type="submission" date="2016-12" db="EMBL/GenBank/DDBJ databases">
        <title>Diversity of luminous bacteria.</title>
        <authorList>
            <person name="Yoshizawa S."/>
            <person name="Kogure K."/>
        </authorList>
    </citation>
    <scope>NUCLEOTIDE SEQUENCE [LARGE SCALE GENOMIC DNA]</scope>
    <source>
        <strain evidence="1 2">LC2-408</strain>
    </source>
</reference>
<dbReference type="RefSeq" id="WP_105023481.1">
    <property type="nucleotide sequence ID" value="NZ_MSCI01000001.1"/>
</dbReference>